<evidence type="ECO:0000256" key="5">
    <source>
        <dbReference type="ARBA" id="ARBA00022989"/>
    </source>
</evidence>
<gene>
    <name evidence="9" type="primary">yebT</name>
    <name evidence="9" type="ordered locus">c2243</name>
</gene>
<feature type="domain" description="Mce/MlaD" evidence="8">
    <location>
        <begin position="59"/>
        <end position="151"/>
    </location>
</feature>
<protein>
    <recommendedName>
        <fullName evidence="8">Mce/MlaD domain-containing protein</fullName>
    </recommendedName>
</protein>
<dbReference type="InterPro" id="IPR051800">
    <property type="entry name" value="PqiA-PqiB_transport"/>
</dbReference>
<feature type="domain" description="Mce/MlaD" evidence="8">
    <location>
        <begin position="294"/>
        <end position="367"/>
    </location>
</feature>
<evidence type="ECO:0000256" key="6">
    <source>
        <dbReference type="ARBA" id="ARBA00023136"/>
    </source>
</evidence>
<evidence type="ECO:0000256" key="7">
    <source>
        <dbReference type="SAM" id="Phobius"/>
    </source>
</evidence>
<dbReference type="KEGG" id="ecc:c2243"/>
<evidence type="ECO:0000256" key="4">
    <source>
        <dbReference type="ARBA" id="ARBA00022692"/>
    </source>
</evidence>
<dbReference type="eggNOG" id="COG3008">
    <property type="taxonomic scope" value="Bacteria"/>
</dbReference>
<feature type="domain" description="Mce/MlaD" evidence="8">
    <location>
        <begin position="761"/>
        <end position="822"/>
    </location>
</feature>
<keyword evidence="3" id="KW-0997">Cell inner membrane</keyword>
<dbReference type="Proteomes" id="UP000001410">
    <property type="component" value="Chromosome"/>
</dbReference>
<evidence type="ECO:0000259" key="8">
    <source>
        <dbReference type="Pfam" id="PF02470"/>
    </source>
</evidence>
<evidence type="ECO:0000313" key="9">
    <source>
        <dbReference type="EMBL" id="AAN80702.1"/>
    </source>
</evidence>
<feature type="domain" description="Mce/MlaD" evidence="8">
    <location>
        <begin position="177"/>
        <end position="234"/>
    </location>
</feature>
<keyword evidence="6 7" id="KW-0472">Membrane</keyword>
<comment type="subcellular location">
    <subcellularLocation>
        <location evidence="1">Cell inner membrane</location>
    </subcellularLocation>
</comment>
<dbReference type="Pfam" id="PF02470">
    <property type="entry name" value="MlaD"/>
    <property type="match status" value="6"/>
</dbReference>
<dbReference type="STRING" id="199310.c2243"/>
<feature type="domain" description="Mce/MlaD" evidence="8">
    <location>
        <begin position="408"/>
        <end position="469"/>
    </location>
</feature>
<feature type="transmembrane region" description="Helical" evidence="7">
    <location>
        <begin position="37"/>
        <end position="53"/>
    </location>
</feature>
<reference evidence="9 10" key="1">
    <citation type="journal article" date="2002" name="Proc. Natl. Acad. Sci. U.S.A.">
        <title>Extensive mosaic structure revealed by the complete genome sequence of uropathogenic Escherichia coli.</title>
        <authorList>
            <person name="Welch R.A."/>
            <person name="Burland V."/>
            <person name="Plunkett G.III."/>
            <person name="Redford P."/>
            <person name="Roesch P."/>
            <person name="Rasko D."/>
            <person name="Buckles E.L."/>
            <person name="Liou S.R."/>
            <person name="Boutin A."/>
            <person name="Hackett J."/>
            <person name="Stroud D."/>
            <person name="Mayhew G.F."/>
            <person name="Rose D.J."/>
            <person name="Zhou S."/>
            <person name="Schwartz D.C."/>
            <person name="Perna N.T."/>
            <person name="Mobley H.L."/>
            <person name="Donnenberg M.S."/>
            <person name="Blattner F.R."/>
        </authorList>
    </citation>
    <scope>NUCLEOTIDE SEQUENCE [LARGE SCALE GENOMIC DNA]</scope>
    <source>
        <strain evidence="10">CFT073 / ATCC 700928 / UPEC</strain>
    </source>
</reference>
<keyword evidence="4 7" id="KW-0812">Transmembrane</keyword>
<keyword evidence="10" id="KW-1185">Reference proteome</keyword>
<dbReference type="AlphaFoldDB" id="A0A0H2V855"/>
<evidence type="ECO:0000313" key="10">
    <source>
        <dbReference type="Proteomes" id="UP000001410"/>
    </source>
</evidence>
<dbReference type="InterPro" id="IPR003399">
    <property type="entry name" value="Mce/MlaD"/>
</dbReference>
<evidence type="ECO:0000256" key="3">
    <source>
        <dbReference type="ARBA" id="ARBA00022519"/>
    </source>
</evidence>
<dbReference type="GO" id="GO:0005886">
    <property type="term" value="C:plasma membrane"/>
    <property type="evidence" value="ECO:0007669"/>
    <property type="project" value="UniProtKB-SubCell"/>
</dbReference>
<dbReference type="SMR" id="A0A0H2V855"/>
<evidence type="ECO:0000256" key="1">
    <source>
        <dbReference type="ARBA" id="ARBA00004533"/>
    </source>
</evidence>
<accession>A0A0H2V855</accession>
<evidence type="ECO:0000256" key="2">
    <source>
        <dbReference type="ARBA" id="ARBA00022475"/>
    </source>
</evidence>
<proteinExistence type="predicted"/>
<dbReference type="EMBL" id="AE014075">
    <property type="protein sequence ID" value="AAN80702.1"/>
    <property type="molecule type" value="Genomic_DNA"/>
</dbReference>
<organism evidence="9 10">
    <name type="scientific">Escherichia coli O6:H1 (strain CFT073 / ATCC 700928 / UPEC)</name>
    <dbReference type="NCBI Taxonomy" id="199310"/>
    <lineage>
        <taxon>Bacteria</taxon>
        <taxon>Pseudomonadati</taxon>
        <taxon>Pseudomonadota</taxon>
        <taxon>Gammaproteobacteria</taxon>
        <taxon>Enterobacterales</taxon>
        <taxon>Enterobacteriaceae</taxon>
        <taxon>Escherichia</taxon>
    </lineage>
</organism>
<keyword evidence="2" id="KW-1003">Cell membrane</keyword>
<feature type="domain" description="Mce/MlaD" evidence="8">
    <location>
        <begin position="650"/>
        <end position="738"/>
    </location>
</feature>
<dbReference type="PANTHER" id="PTHR30462:SF0">
    <property type="entry name" value="INTERMEMBRANE TRANSPORT PROTEIN YEBT"/>
    <property type="match status" value="1"/>
</dbReference>
<keyword evidence="5 7" id="KW-1133">Transmembrane helix</keyword>
<dbReference type="HOGENOM" id="CLU_015836_0_0_6"/>
<sequence>MLWNGWTAAYFGMHMSQEMPASTTEAQIKNKRRISPFWLLPFIALMIAGWLIWDSYQDRGNTVTIDFMSADGIVPGRTPVRYQGVEVGTVQDISLSDDLRKIEVKVSIKSDMKDALREETQFWLVTPKASLAGVSGLDALVGGNYIGMMPGKGKEQDHFVALDTQPKYRLDNGDLMIHLQAPDLGSLSSGSLVYFRKIPVGKVYDYAINPNKQGVVIDVLIERRFTDLVKKGSRFWNVSGVDANVSISGAKVKLESLAALVNGAIAFDSPEESKPAEAEDTFGLYEDLAHSQRGVIIKLELPDGAGLTADSTPLMYQGLEVGQLTKLDLNPGGKVTGEMTVDPSVVTLLRENTRIELRNPKLSLSDANLSALLTGKTFELVPGDGEPRKEFVVVPGEKALLQEPDVLTLTLTAPESYGIDAGQPLILHGVQVGQVIDRKLTSKGVTFTVAIEPQHRELVKGDSKFVVNSRVDVKVGLDGVEFLGASASEWINGGIRILPGDKGEMKASYPLYANQEKALENSLSDLPTTTVSLSAETLPDVQAGSVVLYRKFEVGEVITVRPRANAFDIDLHIKPEYRNLLTSNSVFWAEGGAKVQLNGSGLTVQASPLSRALKGAISFDNLSGASASQRKGDKRILYASETAARAVGGQITLHAFDAGKLAVGMPIRYLGIDIGQIQTLDLITARNEVQAKAVLYPEYVQTFARGGTRFSVVTPQISAAGVEHLDTILQPYINVEPGRGNPRRDFELQEATITDSRYLDGLSIIVEAPEAGSLGIGTPVLFRGLEVGTVTGMTLGTLSDRVMIAMRISKRYQHLVRNNSVFWLASGYSLDFGLTGGVVKTGTFNQFIRGGIAFATPPGTPLAPKAQEGKHFLLQESEPKEWREWGTALPK</sequence>
<name>A0A0H2V855_ECOL6</name>
<dbReference type="PANTHER" id="PTHR30462">
    <property type="entry name" value="INTERMEMBRANE TRANSPORT PROTEIN PQIB-RELATED"/>
    <property type="match status" value="1"/>
</dbReference>